<dbReference type="EMBL" id="CP000699">
    <property type="protein sequence ID" value="ABQ68045.1"/>
    <property type="molecule type" value="Genomic_DNA"/>
</dbReference>
<dbReference type="AlphaFoldDB" id="A0A9J9LDN6"/>
<dbReference type="KEGG" id="swi:Swit_1682"/>
<organism evidence="2 3">
    <name type="scientific">Rhizorhabdus wittichii (strain DSM 6014 / CCUG 31198 / JCM 15750 / NBRC 105917 / EY 4224 / RW1)</name>
    <name type="common">Sphingomonas wittichii</name>
    <dbReference type="NCBI Taxonomy" id="392499"/>
    <lineage>
        <taxon>Bacteria</taxon>
        <taxon>Pseudomonadati</taxon>
        <taxon>Pseudomonadota</taxon>
        <taxon>Alphaproteobacteria</taxon>
        <taxon>Sphingomonadales</taxon>
        <taxon>Sphingomonadaceae</taxon>
        <taxon>Rhizorhabdus</taxon>
    </lineage>
</organism>
<feature type="domain" description="Cupin type-2" evidence="1">
    <location>
        <begin position="124"/>
        <end position="178"/>
    </location>
</feature>
<name>A0A9J9LDN6_RHIWR</name>
<dbReference type="PANTHER" id="PTHR36156:SF2">
    <property type="entry name" value="CUPIN TYPE-2 DOMAIN-CONTAINING PROTEIN"/>
    <property type="match status" value="1"/>
</dbReference>
<evidence type="ECO:0000313" key="3">
    <source>
        <dbReference type="Proteomes" id="UP000001989"/>
    </source>
</evidence>
<dbReference type="InterPro" id="IPR047142">
    <property type="entry name" value="OryJ/VirC-like"/>
</dbReference>
<keyword evidence="3" id="KW-1185">Reference proteome</keyword>
<dbReference type="PANTHER" id="PTHR36156">
    <property type="entry name" value="SLR2101 PROTEIN"/>
    <property type="match status" value="1"/>
</dbReference>
<sequence length="186" mass="20224">MSAGASLPPALPPVRRVVTANDAGGRSFIREDGESPAVHTVAGRPGFRSANIWRTIDSPTPIDAEDTITEHEGVQPPPLGTVFRIIDFPPRPEDPEERRRQASASLNTLFADAHHEARHDKPGMHVTASIDYAIVLSGTITAIMDDGETDLHSGDVLIQRGTNHGWENRTRAMARVAFILIDGRPE</sequence>
<dbReference type="SUPFAM" id="SSF51182">
    <property type="entry name" value="RmlC-like cupins"/>
    <property type="match status" value="1"/>
</dbReference>
<dbReference type="InterPro" id="IPR014710">
    <property type="entry name" value="RmlC-like_jellyroll"/>
</dbReference>
<evidence type="ECO:0000313" key="2">
    <source>
        <dbReference type="EMBL" id="ABQ68045.1"/>
    </source>
</evidence>
<gene>
    <name evidence="2" type="ordered locus">Swit_1682</name>
</gene>
<accession>A0A9J9LDN6</accession>
<dbReference type="OrthoDB" id="713485at2"/>
<protein>
    <recommendedName>
        <fullName evidence="1">Cupin type-2 domain-containing protein</fullName>
    </recommendedName>
</protein>
<dbReference type="InterPro" id="IPR011051">
    <property type="entry name" value="RmlC_Cupin_sf"/>
</dbReference>
<reference evidence="2 3" key="1">
    <citation type="journal article" date="2010" name="J. Bacteriol.">
        <title>Genome sequence of the dioxin-mineralizing bacterium Sphingomonas wittichii RW1.</title>
        <authorList>
            <person name="Miller T.R."/>
            <person name="Delcher A.L."/>
            <person name="Salzberg S.L."/>
            <person name="Saunders E."/>
            <person name="Detter J.C."/>
            <person name="Halden R.U."/>
        </authorList>
    </citation>
    <scope>NUCLEOTIDE SEQUENCE [LARGE SCALE GENOMIC DNA]</scope>
    <source>
        <strain evidence="3">DSM 6014 / CCUG 31198 / JCM 15750 / NBRC 105917 / EY 4224 / RW1</strain>
    </source>
</reference>
<dbReference type="Gene3D" id="2.60.120.10">
    <property type="entry name" value="Jelly Rolls"/>
    <property type="match status" value="1"/>
</dbReference>
<evidence type="ECO:0000259" key="1">
    <source>
        <dbReference type="Pfam" id="PF07883"/>
    </source>
</evidence>
<dbReference type="Pfam" id="PF07883">
    <property type="entry name" value="Cupin_2"/>
    <property type="match status" value="1"/>
</dbReference>
<dbReference type="CDD" id="cd02231">
    <property type="entry name" value="cupin_BLL6423-like"/>
    <property type="match status" value="1"/>
</dbReference>
<dbReference type="Proteomes" id="UP000001989">
    <property type="component" value="Chromosome"/>
</dbReference>
<dbReference type="InterPro" id="IPR013096">
    <property type="entry name" value="Cupin_2"/>
</dbReference>
<proteinExistence type="predicted"/>